<feature type="transmembrane region" description="Helical" evidence="1">
    <location>
        <begin position="36"/>
        <end position="55"/>
    </location>
</feature>
<gene>
    <name evidence="2" type="ORF">ARMGADRAFT_1082798</name>
</gene>
<evidence type="ECO:0000256" key="1">
    <source>
        <dbReference type="SAM" id="Phobius"/>
    </source>
</evidence>
<protein>
    <submittedName>
        <fullName evidence="2">Uncharacterized protein</fullName>
    </submittedName>
</protein>
<accession>A0A2H3DGF3</accession>
<feature type="transmembrane region" description="Helical" evidence="1">
    <location>
        <begin position="67"/>
        <end position="88"/>
    </location>
</feature>
<dbReference type="EMBL" id="KZ293665">
    <property type="protein sequence ID" value="PBK90542.1"/>
    <property type="molecule type" value="Genomic_DNA"/>
</dbReference>
<dbReference type="InParanoid" id="A0A2H3DGF3"/>
<sequence>MARTYPGTDIPELTDSQIKDIFRNLDMQFNDAMVRAGGHGIYTGVVAVTLWAVVSRNKFQSPGRPRFLIFIILLLYLLATFDLYNGWAMEIAYTTIPNGKTFWTAFEYTPGTPISLAIGIDAILSMILADATLA</sequence>
<proteinExistence type="predicted"/>
<organism evidence="2 3">
    <name type="scientific">Armillaria gallica</name>
    <name type="common">Bulbous honey fungus</name>
    <name type="synonym">Armillaria bulbosa</name>
    <dbReference type="NCBI Taxonomy" id="47427"/>
    <lineage>
        <taxon>Eukaryota</taxon>
        <taxon>Fungi</taxon>
        <taxon>Dikarya</taxon>
        <taxon>Basidiomycota</taxon>
        <taxon>Agaricomycotina</taxon>
        <taxon>Agaricomycetes</taxon>
        <taxon>Agaricomycetidae</taxon>
        <taxon>Agaricales</taxon>
        <taxon>Marasmiineae</taxon>
        <taxon>Physalacriaceae</taxon>
        <taxon>Armillaria</taxon>
    </lineage>
</organism>
<dbReference type="OrthoDB" id="2964940at2759"/>
<evidence type="ECO:0000313" key="3">
    <source>
        <dbReference type="Proteomes" id="UP000217790"/>
    </source>
</evidence>
<keyword evidence="3" id="KW-1185">Reference proteome</keyword>
<keyword evidence="1" id="KW-1133">Transmembrane helix</keyword>
<keyword evidence="1" id="KW-0812">Transmembrane</keyword>
<reference evidence="3" key="1">
    <citation type="journal article" date="2017" name="Nat. Ecol. Evol.">
        <title>Genome expansion and lineage-specific genetic innovations in the forest pathogenic fungi Armillaria.</title>
        <authorList>
            <person name="Sipos G."/>
            <person name="Prasanna A.N."/>
            <person name="Walter M.C."/>
            <person name="O'Connor E."/>
            <person name="Balint B."/>
            <person name="Krizsan K."/>
            <person name="Kiss B."/>
            <person name="Hess J."/>
            <person name="Varga T."/>
            <person name="Slot J."/>
            <person name="Riley R."/>
            <person name="Boka B."/>
            <person name="Rigling D."/>
            <person name="Barry K."/>
            <person name="Lee J."/>
            <person name="Mihaltcheva S."/>
            <person name="LaButti K."/>
            <person name="Lipzen A."/>
            <person name="Waldron R."/>
            <person name="Moloney N.M."/>
            <person name="Sperisen C."/>
            <person name="Kredics L."/>
            <person name="Vagvoelgyi C."/>
            <person name="Patrignani A."/>
            <person name="Fitzpatrick D."/>
            <person name="Nagy I."/>
            <person name="Doyle S."/>
            <person name="Anderson J.B."/>
            <person name="Grigoriev I.V."/>
            <person name="Gueldener U."/>
            <person name="Muensterkoetter M."/>
            <person name="Nagy L.G."/>
        </authorList>
    </citation>
    <scope>NUCLEOTIDE SEQUENCE [LARGE SCALE GENOMIC DNA]</scope>
    <source>
        <strain evidence="3">Ar21-2</strain>
    </source>
</reference>
<dbReference type="AlphaFoldDB" id="A0A2H3DGF3"/>
<dbReference type="OMA" id="GWAMEIA"/>
<dbReference type="Proteomes" id="UP000217790">
    <property type="component" value="Unassembled WGS sequence"/>
</dbReference>
<keyword evidence="1" id="KW-0472">Membrane</keyword>
<name>A0A2H3DGF3_ARMGA</name>
<evidence type="ECO:0000313" key="2">
    <source>
        <dbReference type="EMBL" id="PBK90542.1"/>
    </source>
</evidence>
<feature type="transmembrane region" description="Helical" evidence="1">
    <location>
        <begin position="108"/>
        <end position="129"/>
    </location>
</feature>